<dbReference type="GO" id="GO:0015627">
    <property type="term" value="C:type II protein secretion system complex"/>
    <property type="evidence" value="ECO:0007669"/>
    <property type="project" value="InterPro"/>
</dbReference>
<evidence type="ECO:0000256" key="6">
    <source>
        <dbReference type="ARBA" id="ARBA00022519"/>
    </source>
</evidence>
<dbReference type="AlphaFoldDB" id="A0AB74UD61"/>
<dbReference type="GO" id="GO:0015628">
    <property type="term" value="P:protein secretion by the type II secretion system"/>
    <property type="evidence" value="ECO:0007669"/>
    <property type="project" value="InterPro"/>
</dbReference>
<proteinExistence type="inferred from homology"/>
<evidence type="ECO:0000256" key="5">
    <source>
        <dbReference type="ARBA" id="ARBA00022475"/>
    </source>
</evidence>
<gene>
    <name evidence="17" type="primary">gspF</name>
    <name evidence="17" type="ORF">ABV408_15690</name>
</gene>
<dbReference type="InterPro" id="IPR011850">
    <property type="entry name" value="T2SS_GspF"/>
</dbReference>
<keyword evidence="10" id="KW-0653">Protein transport</keyword>
<evidence type="ECO:0000256" key="10">
    <source>
        <dbReference type="ARBA" id="ARBA00022927"/>
    </source>
</evidence>
<dbReference type="InterPro" id="IPR018076">
    <property type="entry name" value="T2SS_GspF_dom"/>
</dbReference>
<evidence type="ECO:0000256" key="8">
    <source>
        <dbReference type="ARBA" id="ARBA00022723"/>
    </source>
</evidence>
<evidence type="ECO:0000256" key="2">
    <source>
        <dbReference type="ARBA" id="ARBA00004429"/>
    </source>
</evidence>
<dbReference type="InterPro" id="IPR003004">
    <property type="entry name" value="GspF/PilC"/>
</dbReference>
<protein>
    <recommendedName>
        <fullName evidence="13">General secretion pathway protein F</fullName>
    </recommendedName>
</protein>
<evidence type="ECO:0000256" key="4">
    <source>
        <dbReference type="ARBA" id="ARBA00022448"/>
    </source>
</evidence>
<reference evidence="17" key="1">
    <citation type="submission" date="2024-06" db="EMBL/GenBank/DDBJ databases">
        <title>Complete genome of Salinicola endophyticus HNIBRBA4755.</title>
        <authorList>
            <person name="Shin S.Y."/>
            <person name="Kang H."/>
            <person name="Song J."/>
        </authorList>
    </citation>
    <scope>NUCLEOTIDE SEQUENCE</scope>
    <source>
        <strain evidence="17">HNIBRBA4755</strain>
    </source>
</reference>
<keyword evidence="9" id="KW-0106">Calcium</keyword>
<evidence type="ECO:0000256" key="9">
    <source>
        <dbReference type="ARBA" id="ARBA00022837"/>
    </source>
</evidence>
<evidence type="ECO:0000259" key="16">
    <source>
        <dbReference type="Pfam" id="PF00482"/>
    </source>
</evidence>
<dbReference type="FunFam" id="1.20.81.30:FF:000001">
    <property type="entry name" value="Type II secretion system protein F"/>
    <property type="match status" value="2"/>
</dbReference>
<evidence type="ECO:0000256" key="13">
    <source>
        <dbReference type="ARBA" id="ARBA00030750"/>
    </source>
</evidence>
<organism evidence="17">
    <name type="scientific">Salinicola endophyticus</name>
    <dbReference type="NCBI Taxonomy" id="1949083"/>
    <lineage>
        <taxon>Bacteria</taxon>
        <taxon>Pseudomonadati</taxon>
        <taxon>Pseudomonadota</taxon>
        <taxon>Gammaproteobacteria</taxon>
        <taxon>Oceanospirillales</taxon>
        <taxon>Halomonadaceae</taxon>
        <taxon>Salinicola</taxon>
    </lineage>
</organism>
<dbReference type="InterPro" id="IPR042094">
    <property type="entry name" value="T2SS_GspF_sf"/>
</dbReference>
<feature type="transmembrane region" description="Helical" evidence="15">
    <location>
        <begin position="167"/>
        <end position="189"/>
    </location>
</feature>
<evidence type="ECO:0000256" key="12">
    <source>
        <dbReference type="ARBA" id="ARBA00023136"/>
    </source>
</evidence>
<sequence>MPTYRYVALSPDGRRQRDVLQAESERQARQLLHERGLFPRRLALVRGADSPGRSAGRGRLDTTSLALLTRQLATLIDAGIPLSDALDALTRQAERQRERALLLAVGNRVREGHSLADSLKPHASFDLLYRSLVAAGERAGRLALVLERLADHLERVQAQRQKARTALVYPLVLAGVSLAVVSGLMTWVVPRLAQQFERSDMALPWLTRLMIGLSHLMLSLGPWLLALLLLGVPLAARVLRRPAPRARLDALLLGLPRLGELIRLLDTGRLTRTLAILTRSGIALLEALRVSRDTLGNHGMREAVALIEQRVESGISLHRAMQESGRFSPSLLHMVASGEASGTLDRMLERIADAQESTFNRRVDMALALFEPLMILVMGAVVLTVVLAILLPIMQLNSSVAL</sequence>
<evidence type="ECO:0000256" key="15">
    <source>
        <dbReference type="SAM" id="Phobius"/>
    </source>
</evidence>
<dbReference type="PRINTS" id="PR00812">
    <property type="entry name" value="BCTERIALGSPF"/>
</dbReference>
<keyword evidence="8" id="KW-0479">Metal-binding</keyword>
<dbReference type="Gene3D" id="1.20.81.30">
    <property type="entry name" value="Type II secretion system (T2SS), domain F"/>
    <property type="match status" value="2"/>
</dbReference>
<dbReference type="GO" id="GO:0046872">
    <property type="term" value="F:metal ion binding"/>
    <property type="evidence" value="ECO:0007669"/>
    <property type="project" value="UniProtKB-KW"/>
</dbReference>
<keyword evidence="11 15" id="KW-1133">Transmembrane helix</keyword>
<keyword evidence="6" id="KW-0997">Cell inner membrane</keyword>
<keyword evidence="7 14" id="KW-0812">Transmembrane</keyword>
<keyword evidence="5" id="KW-1003">Cell membrane</keyword>
<evidence type="ECO:0000256" key="14">
    <source>
        <dbReference type="RuleBase" id="RU003923"/>
    </source>
</evidence>
<dbReference type="PANTHER" id="PTHR30012:SF0">
    <property type="entry name" value="TYPE II SECRETION SYSTEM PROTEIN F-RELATED"/>
    <property type="match status" value="1"/>
</dbReference>
<dbReference type="EMBL" id="CP159578">
    <property type="protein sequence ID" value="XCJ78865.1"/>
    <property type="molecule type" value="Genomic_DNA"/>
</dbReference>
<dbReference type="GO" id="GO:0005886">
    <property type="term" value="C:plasma membrane"/>
    <property type="evidence" value="ECO:0007669"/>
    <property type="project" value="UniProtKB-SubCell"/>
</dbReference>
<comment type="subcellular location">
    <subcellularLocation>
        <location evidence="2 14">Cell inner membrane</location>
        <topology evidence="2 14">Multi-pass membrane protein</topology>
    </subcellularLocation>
</comment>
<dbReference type="PROSITE" id="PS00874">
    <property type="entry name" value="T2SP_F"/>
    <property type="match status" value="1"/>
</dbReference>
<name>A0AB74UD61_9GAMM</name>
<evidence type="ECO:0000256" key="3">
    <source>
        <dbReference type="ARBA" id="ARBA00005745"/>
    </source>
</evidence>
<feature type="domain" description="Type II secretion system protein GspF" evidence="16">
    <location>
        <begin position="271"/>
        <end position="392"/>
    </location>
</feature>
<keyword evidence="4 14" id="KW-0813">Transport</keyword>
<dbReference type="RefSeq" id="WP_353979818.1">
    <property type="nucleotide sequence ID" value="NZ_CP159578.1"/>
</dbReference>
<accession>A0AB74UD61</accession>
<dbReference type="Pfam" id="PF00482">
    <property type="entry name" value="T2SSF"/>
    <property type="match status" value="2"/>
</dbReference>
<dbReference type="PANTHER" id="PTHR30012">
    <property type="entry name" value="GENERAL SECRETION PATHWAY PROTEIN"/>
    <property type="match status" value="1"/>
</dbReference>
<feature type="domain" description="Type II secretion system protein GspF" evidence="16">
    <location>
        <begin position="69"/>
        <end position="190"/>
    </location>
</feature>
<feature type="transmembrane region" description="Helical" evidence="15">
    <location>
        <begin position="369"/>
        <end position="394"/>
    </location>
</feature>
<dbReference type="NCBIfam" id="TIGR02120">
    <property type="entry name" value="GspF"/>
    <property type="match status" value="1"/>
</dbReference>
<evidence type="ECO:0000256" key="11">
    <source>
        <dbReference type="ARBA" id="ARBA00022989"/>
    </source>
</evidence>
<feature type="transmembrane region" description="Helical" evidence="15">
    <location>
        <begin position="209"/>
        <end position="236"/>
    </location>
</feature>
<evidence type="ECO:0000256" key="7">
    <source>
        <dbReference type="ARBA" id="ARBA00022692"/>
    </source>
</evidence>
<evidence type="ECO:0000313" key="17">
    <source>
        <dbReference type="EMBL" id="XCJ78865.1"/>
    </source>
</evidence>
<evidence type="ECO:0000256" key="1">
    <source>
        <dbReference type="ARBA" id="ARBA00002684"/>
    </source>
</evidence>
<dbReference type="InterPro" id="IPR001992">
    <property type="entry name" value="T2SS_GspF/T4SS_PilC_CS"/>
</dbReference>
<comment type="similarity">
    <text evidence="3 14">Belongs to the GSP F family.</text>
</comment>
<comment type="function">
    <text evidence="1">Component of the type II secretion system inner membrane complex required for the energy-dependent secretion of extracellular factors such as proteases and toxins from the periplasm.</text>
</comment>
<keyword evidence="12 15" id="KW-0472">Membrane</keyword>